<feature type="region of interest" description="Disordered" evidence="1">
    <location>
        <begin position="64"/>
        <end position="111"/>
    </location>
</feature>
<protein>
    <submittedName>
        <fullName evidence="2">Energy transducer TonB</fullName>
    </submittedName>
</protein>
<accession>A0ABP7GIC0</accession>
<evidence type="ECO:0000313" key="2">
    <source>
        <dbReference type="EMBL" id="GAA3764662.1"/>
    </source>
</evidence>
<proteinExistence type="predicted"/>
<reference evidence="3" key="1">
    <citation type="journal article" date="2019" name="Int. J. Syst. Evol. Microbiol.">
        <title>The Global Catalogue of Microorganisms (GCM) 10K type strain sequencing project: providing services to taxonomists for standard genome sequencing and annotation.</title>
        <authorList>
            <consortium name="The Broad Institute Genomics Platform"/>
            <consortium name="The Broad Institute Genome Sequencing Center for Infectious Disease"/>
            <person name="Wu L."/>
            <person name="Ma J."/>
        </authorList>
    </citation>
    <scope>NUCLEOTIDE SEQUENCE [LARGE SCALE GENOMIC DNA]</scope>
    <source>
        <strain evidence="3">JCM 17337</strain>
    </source>
</reference>
<sequence length="221" mass="25382">MEKKHKITVRGKYSKFFLLALFLVIGTFFGCQNKEDKKQEIENTQVITDTSTTKSTTVDKTEINNKIPDQTPESQIKIGEIKNVKPEKDNNSKPEKKSNPEAEKADNKPKTILKETAASGETSSQINAEFPGGIDQFYTFFMKEYKKPESVYYWKLNFKLAFAVEKNGSMSFLECSPPVEEPMEKEIIRVLSLCPKWQPGELNRKKIRMQYSLPISLHNTQ</sequence>
<name>A0ABP7GIC0_9FLAO</name>
<dbReference type="EMBL" id="BAABDU010000003">
    <property type="protein sequence ID" value="GAA3764662.1"/>
    <property type="molecule type" value="Genomic_DNA"/>
</dbReference>
<comment type="caution">
    <text evidence="2">The sequence shown here is derived from an EMBL/GenBank/DDBJ whole genome shotgun (WGS) entry which is preliminary data.</text>
</comment>
<evidence type="ECO:0000256" key="1">
    <source>
        <dbReference type="SAM" id="MobiDB-lite"/>
    </source>
</evidence>
<evidence type="ECO:0000313" key="3">
    <source>
        <dbReference type="Proteomes" id="UP001500748"/>
    </source>
</evidence>
<feature type="compositionally biased region" description="Basic and acidic residues" evidence="1">
    <location>
        <begin position="79"/>
        <end position="111"/>
    </location>
</feature>
<gene>
    <name evidence="2" type="ORF">GCM10022423_15970</name>
</gene>
<dbReference type="PROSITE" id="PS51257">
    <property type="entry name" value="PROKAR_LIPOPROTEIN"/>
    <property type="match status" value="1"/>
</dbReference>
<organism evidence="2 3">
    <name type="scientific">Flavobacterium ginsengiterrae</name>
    <dbReference type="NCBI Taxonomy" id="871695"/>
    <lineage>
        <taxon>Bacteria</taxon>
        <taxon>Pseudomonadati</taxon>
        <taxon>Bacteroidota</taxon>
        <taxon>Flavobacteriia</taxon>
        <taxon>Flavobacteriales</taxon>
        <taxon>Flavobacteriaceae</taxon>
        <taxon>Flavobacterium</taxon>
    </lineage>
</organism>
<dbReference type="RefSeq" id="WP_345142668.1">
    <property type="nucleotide sequence ID" value="NZ_BAABDU010000003.1"/>
</dbReference>
<dbReference type="Proteomes" id="UP001500748">
    <property type="component" value="Unassembled WGS sequence"/>
</dbReference>
<keyword evidence="3" id="KW-1185">Reference proteome</keyword>